<proteinExistence type="predicted"/>
<reference evidence="2 3" key="1">
    <citation type="journal article" date="2018" name="Mol. Biol. Evol.">
        <title>Broad Genomic Sampling Reveals a Smut Pathogenic Ancestry of the Fungal Clade Ustilaginomycotina.</title>
        <authorList>
            <person name="Kijpornyongpan T."/>
            <person name="Mondo S.J."/>
            <person name="Barry K."/>
            <person name="Sandor L."/>
            <person name="Lee J."/>
            <person name="Lipzen A."/>
            <person name="Pangilinan J."/>
            <person name="LaButti K."/>
            <person name="Hainaut M."/>
            <person name="Henrissat B."/>
            <person name="Grigoriev I.V."/>
            <person name="Spatafora J.W."/>
            <person name="Aime M.C."/>
        </authorList>
    </citation>
    <scope>NUCLEOTIDE SEQUENCE [LARGE SCALE GENOMIC DNA]</scope>
    <source>
        <strain evidence="2 3">MCA 4186</strain>
    </source>
</reference>
<dbReference type="Gene3D" id="6.10.140.1230">
    <property type="match status" value="1"/>
</dbReference>
<dbReference type="EMBL" id="KZ819302">
    <property type="protein sequence ID" value="PWN95740.1"/>
    <property type="molecule type" value="Genomic_DNA"/>
</dbReference>
<dbReference type="OrthoDB" id="10266568at2759"/>
<dbReference type="Proteomes" id="UP000245946">
    <property type="component" value="Unassembled WGS sequence"/>
</dbReference>
<gene>
    <name evidence="2" type="ORF">FA09DRAFT_335130</name>
</gene>
<dbReference type="AlphaFoldDB" id="A0A316Z1S2"/>
<dbReference type="InterPro" id="IPR005024">
    <property type="entry name" value="Snf7_fam"/>
</dbReference>
<accession>A0A316Z1S2</accession>
<name>A0A316Z1S2_9BASI</name>
<dbReference type="GO" id="GO:0007034">
    <property type="term" value="P:vacuolar transport"/>
    <property type="evidence" value="ECO:0007669"/>
    <property type="project" value="InterPro"/>
</dbReference>
<dbReference type="Pfam" id="PF03357">
    <property type="entry name" value="Snf7"/>
    <property type="match status" value="1"/>
</dbReference>
<sequence length="205" mass="22410">MSGLEKSLFQLKFTAKSLQRQARKATKDEAAEKAKLKKALAQGNTEGARIYASNAIRKKNEGLNLLRLGSRIDAVASRVETAVTMRQVTGSMASVVKGMDRAMESMNLEKISLVMEKFEQQFEDMDVQTSYMEGTMGATTASATPQDQVDSLMSQVADENGIELDHALGDASVARVPDLASKAKVQEPEEDDRLAERLRALRPAT</sequence>
<organism evidence="2 3">
    <name type="scientific">Tilletiopsis washingtonensis</name>
    <dbReference type="NCBI Taxonomy" id="58919"/>
    <lineage>
        <taxon>Eukaryota</taxon>
        <taxon>Fungi</taxon>
        <taxon>Dikarya</taxon>
        <taxon>Basidiomycota</taxon>
        <taxon>Ustilaginomycotina</taxon>
        <taxon>Exobasidiomycetes</taxon>
        <taxon>Entylomatales</taxon>
        <taxon>Entylomatales incertae sedis</taxon>
        <taxon>Tilletiopsis</taxon>
    </lineage>
</organism>
<dbReference type="RefSeq" id="XP_025596019.1">
    <property type="nucleotide sequence ID" value="XM_025743754.1"/>
</dbReference>
<keyword evidence="3" id="KW-1185">Reference proteome</keyword>
<dbReference type="PANTHER" id="PTHR10476">
    <property type="entry name" value="CHARGED MULTIVESICULAR BODY PROTEIN"/>
    <property type="match status" value="1"/>
</dbReference>
<evidence type="ECO:0000313" key="3">
    <source>
        <dbReference type="Proteomes" id="UP000245946"/>
    </source>
</evidence>
<dbReference type="STRING" id="58919.A0A316Z1S2"/>
<protein>
    <submittedName>
        <fullName evidence="2">Vacuolar assembly protein DID2</fullName>
    </submittedName>
</protein>
<feature type="region of interest" description="Disordered" evidence="1">
    <location>
        <begin position="179"/>
        <end position="205"/>
    </location>
</feature>
<evidence type="ECO:0000256" key="1">
    <source>
        <dbReference type="SAM" id="MobiDB-lite"/>
    </source>
</evidence>
<dbReference type="GeneID" id="37271298"/>
<evidence type="ECO:0000313" key="2">
    <source>
        <dbReference type="EMBL" id="PWN95740.1"/>
    </source>
</evidence>